<accession>A0A0B6YST4</accession>
<dbReference type="EMBL" id="HACG01011976">
    <property type="protein sequence ID" value="CEK58841.1"/>
    <property type="molecule type" value="Transcribed_RNA"/>
</dbReference>
<gene>
    <name evidence="1" type="primary">ORF34364</name>
</gene>
<organism evidence="1">
    <name type="scientific">Arion vulgaris</name>
    <dbReference type="NCBI Taxonomy" id="1028688"/>
    <lineage>
        <taxon>Eukaryota</taxon>
        <taxon>Metazoa</taxon>
        <taxon>Spiralia</taxon>
        <taxon>Lophotrochozoa</taxon>
        <taxon>Mollusca</taxon>
        <taxon>Gastropoda</taxon>
        <taxon>Heterobranchia</taxon>
        <taxon>Euthyneura</taxon>
        <taxon>Panpulmonata</taxon>
        <taxon>Eupulmonata</taxon>
        <taxon>Stylommatophora</taxon>
        <taxon>Helicina</taxon>
        <taxon>Arionoidea</taxon>
        <taxon>Arionidae</taxon>
        <taxon>Arion</taxon>
    </lineage>
</organism>
<evidence type="ECO:0000313" key="1">
    <source>
        <dbReference type="EMBL" id="CEK58841.1"/>
    </source>
</evidence>
<sequence length="86" mass="10184">KHKRSVQLSTYVVLMPTSDSEESKQPISFAYLKMTNKITHSTKQDFSYSHIILYSTKLFLPTLCYQCQTWTLTTNKKRRIKMTEMK</sequence>
<feature type="non-terminal residue" evidence="1">
    <location>
        <position position="1"/>
    </location>
</feature>
<reference evidence="1" key="1">
    <citation type="submission" date="2014-12" db="EMBL/GenBank/DDBJ databases">
        <title>Insight into the proteome of Arion vulgaris.</title>
        <authorList>
            <person name="Aradska J."/>
            <person name="Bulat T."/>
            <person name="Smidak R."/>
            <person name="Sarate P."/>
            <person name="Gangsoo J."/>
            <person name="Sialana F."/>
            <person name="Bilban M."/>
            <person name="Lubec G."/>
        </authorList>
    </citation>
    <scope>NUCLEOTIDE SEQUENCE</scope>
    <source>
        <tissue evidence="1">Skin</tissue>
    </source>
</reference>
<dbReference type="AlphaFoldDB" id="A0A0B6YST4"/>
<proteinExistence type="predicted"/>
<protein>
    <submittedName>
        <fullName evidence="1">Uncharacterized protein</fullName>
    </submittedName>
</protein>
<name>A0A0B6YST4_9EUPU</name>